<accession>A0A1I8G4K2</accession>
<name>A0A1I8G4K2_9PLAT</name>
<evidence type="ECO:0000313" key="2">
    <source>
        <dbReference type="Proteomes" id="UP000095280"/>
    </source>
</evidence>
<dbReference type="WBParaSite" id="maker-uti_cns_0000877-snap-gene-0.3-mRNA-1">
    <property type="protein sequence ID" value="maker-uti_cns_0000877-snap-gene-0.3-mRNA-1"/>
    <property type="gene ID" value="maker-uti_cns_0000877-snap-gene-0.3"/>
</dbReference>
<evidence type="ECO:0000313" key="3">
    <source>
        <dbReference type="WBParaSite" id="maker-uti_cns_0000877-snap-gene-0.3-mRNA-1"/>
    </source>
</evidence>
<protein>
    <submittedName>
        <fullName evidence="3">Integrase catalytic domain-containing protein</fullName>
    </submittedName>
</protein>
<feature type="region of interest" description="Disordered" evidence="1">
    <location>
        <begin position="104"/>
        <end position="125"/>
    </location>
</feature>
<evidence type="ECO:0000256" key="1">
    <source>
        <dbReference type="SAM" id="MobiDB-lite"/>
    </source>
</evidence>
<reference evidence="3" key="1">
    <citation type="submission" date="2016-11" db="UniProtKB">
        <authorList>
            <consortium name="WormBaseParasite"/>
        </authorList>
    </citation>
    <scope>IDENTIFICATION</scope>
</reference>
<proteinExistence type="predicted"/>
<dbReference type="Proteomes" id="UP000095280">
    <property type="component" value="Unplaced"/>
</dbReference>
<dbReference type="AlphaFoldDB" id="A0A1I8G4K2"/>
<keyword evidence="2" id="KW-1185">Reference proteome</keyword>
<sequence length="125" mass="14418">ERTPTATDFVNEDFVGINGKSYTLMDFPRSTTSKYIRAFALAKYGHEYVQAHVFGEFAGPSQRPMASTEVITELQRVLNKVFRIPREHMMTSWHAVKDSLNRIGPETNYRKRKSEDRSQNTNSTQ</sequence>
<organism evidence="2 3">
    <name type="scientific">Macrostomum lignano</name>
    <dbReference type="NCBI Taxonomy" id="282301"/>
    <lineage>
        <taxon>Eukaryota</taxon>
        <taxon>Metazoa</taxon>
        <taxon>Spiralia</taxon>
        <taxon>Lophotrochozoa</taxon>
        <taxon>Platyhelminthes</taxon>
        <taxon>Rhabditophora</taxon>
        <taxon>Macrostomorpha</taxon>
        <taxon>Macrostomida</taxon>
        <taxon>Macrostomidae</taxon>
        <taxon>Macrostomum</taxon>
    </lineage>
</organism>